<name>X0VY16_9ZZZZ</name>
<keyword evidence="2" id="KW-0963">Cytoplasm</keyword>
<evidence type="ECO:0000256" key="5">
    <source>
        <dbReference type="ARBA" id="ARBA00023054"/>
    </source>
</evidence>
<comment type="caution">
    <text evidence="9">The sequence shown here is derived from an EMBL/GenBank/DDBJ whole genome shotgun (WGS) entry which is preliminary data.</text>
</comment>
<proteinExistence type="predicted"/>
<evidence type="ECO:0000256" key="3">
    <source>
        <dbReference type="ARBA" id="ARBA00022741"/>
    </source>
</evidence>
<dbReference type="FunFam" id="3.40.50.300:FF:000901">
    <property type="entry name" value="Chromosome partition protein Smc"/>
    <property type="match status" value="1"/>
</dbReference>
<dbReference type="InterPro" id="IPR003395">
    <property type="entry name" value="RecF/RecN/SMC_N"/>
</dbReference>
<sequence>DELQIDLVAAFENYEEQQVDWDRVREEIAELRGKIERLGNVNIDAIDEQENLEKRNEFLSSQVGDLNRSKTQLQQLISRLNKKSREKFSETFEEIRLHFQQVFRKLFGGGKADILLEDSEDILEAGIEIMARPPGKETMSISLLSGGEKALTAIAMLFAVFKTKPSPFCFLDEIDAALDEANNERFNLLLREFQKDSQFIIITHSKRTMSIVDVLLGITMQTRGVSKKISVRFGQFDEAEETAEAKETAAVA</sequence>
<reference evidence="9" key="1">
    <citation type="journal article" date="2014" name="Front. Microbiol.">
        <title>High frequency of phylogenetically diverse reductive dehalogenase-homologous genes in deep subseafloor sedimentary metagenomes.</title>
        <authorList>
            <person name="Kawai M."/>
            <person name="Futagami T."/>
            <person name="Toyoda A."/>
            <person name="Takaki Y."/>
            <person name="Nishi S."/>
            <person name="Hori S."/>
            <person name="Arai W."/>
            <person name="Tsubouchi T."/>
            <person name="Morono Y."/>
            <person name="Uchiyama I."/>
            <person name="Ito T."/>
            <person name="Fujiyama A."/>
            <person name="Inagaki F."/>
            <person name="Takami H."/>
        </authorList>
    </citation>
    <scope>NUCLEOTIDE SEQUENCE</scope>
    <source>
        <strain evidence="9">Expedition CK06-06</strain>
    </source>
</reference>
<dbReference type="Pfam" id="PF02463">
    <property type="entry name" value="SMC_N"/>
    <property type="match status" value="1"/>
</dbReference>
<feature type="domain" description="RecF/RecN/SMC N-terminal" evidence="8">
    <location>
        <begin position="100"/>
        <end position="226"/>
    </location>
</feature>
<dbReference type="AlphaFoldDB" id="X0VY16"/>
<evidence type="ECO:0000256" key="2">
    <source>
        <dbReference type="ARBA" id="ARBA00022490"/>
    </source>
</evidence>
<dbReference type="SUPFAM" id="SSF52540">
    <property type="entry name" value="P-loop containing nucleoside triphosphate hydrolases"/>
    <property type="match status" value="1"/>
</dbReference>
<keyword evidence="4" id="KW-0067">ATP-binding</keyword>
<dbReference type="GO" id="GO:0005524">
    <property type="term" value="F:ATP binding"/>
    <property type="evidence" value="ECO:0007669"/>
    <property type="project" value="UniProtKB-KW"/>
</dbReference>
<evidence type="ECO:0000256" key="7">
    <source>
        <dbReference type="SAM" id="Coils"/>
    </source>
</evidence>
<keyword evidence="3" id="KW-0547">Nucleotide-binding</keyword>
<keyword evidence="6" id="KW-0238">DNA-binding</keyword>
<protein>
    <recommendedName>
        <fullName evidence="8">RecF/RecN/SMC N-terminal domain-containing protein</fullName>
    </recommendedName>
</protein>
<evidence type="ECO:0000256" key="4">
    <source>
        <dbReference type="ARBA" id="ARBA00022840"/>
    </source>
</evidence>
<dbReference type="PANTHER" id="PTHR43977">
    <property type="entry name" value="STRUCTURAL MAINTENANCE OF CHROMOSOMES PROTEIN 3"/>
    <property type="match status" value="1"/>
</dbReference>
<keyword evidence="5 7" id="KW-0175">Coiled coil</keyword>
<evidence type="ECO:0000259" key="8">
    <source>
        <dbReference type="Pfam" id="PF02463"/>
    </source>
</evidence>
<accession>X0VY16</accession>
<dbReference type="GO" id="GO:0005737">
    <property type="term" value="C:cytoplasm"/>
    <property type="evidence" value="ECO:0007669"/>
    <property type="project" value="UniProtKB-SubCell"/>
</dbReference>
<dbReference type="Gene3D" id="3.40.50.300">
    <property type="entry name" value="P-loop containing nucleotide triphosphate hydrolases"/>
    <property type="match status" value="1"/>
</dbReference>
<comment type="subcellular location">
    <subcellularLocation>
        <location evidence="1">Cytoplasm</location>
    </subcellularLocation>
</comment>
<dbReference type="GO" id="GO:0003677">
    <property type="term" value="F:DNA binding"/>
    <property type="evidence" value="ECO:0007669"/>
    <property type="project" value="UniProtKB-KW"/>
</dbReference>
<feature type="non-terminal residue" evidence="9">
    <location>
        <position position="1"/>
    </location>
</feature>
<dbReference type="InterPro" id="IPR027417">
    <property type="entry name" value="P-loop_NTPase"/>
</dbReference>
<gene>
    <name evidence="9" type="ORF">S01H1_47671</name>
</gene>
<evidence type="ECO:0000256" key="6">
    <source>
        <dbReference type="ARBA" id="ARBA00023125"/>
    </source>
</evidence>
<dbReference type="EMBL" id="BARS01030568">
    <property type="protein sequence ID" value="GAG23349.1"/>
    <property type="molecule type" value="Genomic_DNA"/>
</dbReference>
<organism evidence="9">
    <name type="scientific">marine sediment metagenome</name>
    <dbReference type="NCBI Taxonomy" id="412755"/>
    <lineage>
        <taxon>unclassified sequences</taxon>
        <taxon>metagenomes</taxon>
        <taxon>ecological metagenomes</taxon>
    </lineage>
</organism>
<evidence type="ECO:0000256" key="1">
    <source>
        <dbReference type="ARBA" id="ARBA00004496"/>
    </source>
</evidence>
<feature type="coiled-coil region" evidence="7">
    <location>
        <begin position="42"/>
        <end position="86"/>
    </location>
</feature>
<evidence type="ECO:0000313" key="9">
    <source>
        <dbReference type="EMBL" id="GAG23349.1"/>
    </source>
</evidence>